<accession>A0A5P8P2F4</accession>
<protein>
    <submittedName>
        <fullName evidence="1">Uncharacterized protein</fullName>
    </submittedName>
</protein>
<dbReference type="EMBL" id="CP043617">
    <property type="protein sequence ID" value="QFR49864.1"/>
    <property type="molecule type" value="Genomic_DNA"/>
</dbReference>
<proteinExistence type="predicted"/>
<evidence type="ECO:0000313" key="1">
    <source>
        <dbReference type="EMBL" id="QFR49864.1"/>
    </source>
</evidence>
<sequence length="81" mass="9607">MTDRELLIDIKNELVYIKDAFLQLPEWFPLSEIARDKGISRQSLRTKLLSGEFEPEVDFKYQGNKIMIARSAVPRIRRKRQ</sequence>
<dbReference type="KEGG" id="sulg:FJR48_09035"/>
<keyword evidence="2" id="KW-1185">Reference proteome</keyword>
<dbReference type="RefSeq" id="WP_152307811.1">
    <property type="nucleotide sequence ID" value="NZ_CP043617.1"/>
</dbReference>
<reference evidence="1 2" key="1">
    <citation type="submission" date="2019-09" db="EMBL/GenBank/DDBJ databases">
        <title>Sulfurimonas gotlandica sp. nov., a chemoautotrophic and psychrotolerant epsilonproteobacterium isolated from a pelagic redoxcline, and an emended description of the genus Sulfurimonas.</title>
        <authorList>
            <person name="Wang S."/>
            <person name="Jiang L."/>
            <person name="Shao S."/>
        </authorList>
    </citation>
    <scope>NUCLEOTIDE SEQUENCE [LARGE SCALE GENOMIC DNA]</scope>
    <source>
        <strain evidence="1 2">GYSZ_1</strain>
    </source>
</reference>
<organism evidence="1 2">
    <name type="scientific">Sulfurimonas lithotrophica</name>
    <dbReference type="NCBI Taxonomy" id="2590022"/>
    <lineage>
        <taxon>Bacteria</taxon>
        <taxon>Pseudomonadati</taxon>
        <taxon>Campylobacterota</taxon>
        <taxon>Epsilonproteobacteria</taxon>
        <taxon>Campylobacterales</taxon>
        <taxon>Sulfurimonadaceae</taxon>
        <taxon>Sulfurimonas</taxon>
    </lineage>
</organism>
<evidence type="ECO:0000313" key="2">
    <source>
        <dbReference type="Proteomes" id="UP000326944"/>
    </source>
</evidence>
<gene>
    <name evidence="1" type="ORF">FJR48_09035</name>
</gene>
<name>A0A5P8P2F4_9BACT</name>
<dbReference type="Proteomes" id="UP000326944">
    <property type="component" value="Chromosome"/>
</dbReference>
<dbReference type="AlphaFoldDB" id="A0A5P8P2F4"/>